<dbReference type="Proteomes" id="UP000748531">
    <property type="component" value="Unassembled WGS sequence"/>
</dbReference>
<evidence type="ECO:0000313" key="1">
    <source>
        <dbReference type="EMBL" id="KAF5395432.1"/>
    </source>
</evidence>
<keyword evidence="2" id="KW-1185">Reference proteome</keyword>
<sequence length="18" mass="2242">MLQSIQRLVREKERILQT</sequence>
<evidence type="ECO:0000313" key="2">
    <source>
        <dbReference type="Proteomes" id="UP000748531"/>
    </source>
</evidence>
<organism evidence="1 2">
    <name type="scientific">Paragonimus heterotremus</name>
    <dbReference type="NCBI Taxonomy" id="100268"/>
    <lineage>
        <taxon>Eukaryota</taxon>
        <taxon>Metazoa</taxon>
        <taxon>Spiralia</taxon>
        <taxon>Lophotrochozoa</taxon>
        <taxon>Platyhelminthes</taxon>
        <taxon>Trematoda</taxon>
        <taxon>Digenea</taxon>
        <taxon>Plagiorchiida</taxon>
        <taxon>Troglotremata</taxon>
        <taxon>Troglotrematidae</taxon>
        <taxon>Paragonimus</taxon>
    </lineage>
</organism>
<accession>A0A8J4SKN5</accession>
<dbReference type="AlphaFoldDB" id="A0A8J4SKN5"/>
<reference evidence="1" key="1">
    <citation type="submission" date="2019-05" db="EMBL/GenBank/DDBJ databases">
        <title>Annotation for the trematode Paragonimus heterotremus.</title>
        <authorList>
            <person name="Choi Y.-J."/>
        </authorList>
    </citation>
    <scope>NUCLEOTIDE SEQUENCE</scope>
    <source>
        <strain evidence="1">LC</strain>
    </source>
</reference>
<gene>
    <name evidence="1" type="ORF">PHET_11975</name>
</gene>
<proteinExistence type="predicted"/>
<comment type="caution">
    <text evidence="1">The sequence shown here is derived from an EMBL/GenBank/DDBJ whole genome shotgun (WGS) entry which is preliminary data.</text>
</comment>
<dbReference type="EMBL" id="LUCH01013254">
    <property type="protein sequence ID" value="KAF5395432.1"/>
    <property type="molecule type" value="Genomic_DNA"/>
</dbReference>
<protein>
    <submittedName>
        <fullName evidence="1">Uncharacterized protein</fullName>
    </submittedName>
</protein>
<name>A0A8J4SKN5_9TREM</name>